<dbReference type="SUPFAM" id="SSF63418">
    <property type="entry name" value="MurE/MurF N-terminal domain"/>
    <property type="match status" value="1"/>
</dbReference>
<dbReference type="UniPathway" id="UPA00219"/>
<keyword evidence="1 10" id="KW-0963">Cytoplasm</keyword>
<dbReference type="GO" id="GO:0008766">
    <property type="term" value="F:UDP-N-acetylmuramoylalanyl-D-glutamyl-2,6-diaminopimelate-D-alanyl-D-alanine ligase activity"/>
    <property type="evidence" value="ECO:0007669"/>
    <property type="project" value="RHEA"/>
</dbReference>
<comment type="catalytic activity">
    <reaction evidence="10 11">
        <text>D-alanyl-D-alanine + UDP-N-acetyl-alpha-D-muramoyl-L-alanyl-gamma-D-glutamyl-meso-2,6-diaminopimelate + ATP = UDP-N-acetyl-alpha-D-muramoyl-L-alanyl-gamma-D-glutamyl-meso-2,6-diaminopimeloyl-D-alanyl-D-alanine + ADP + phosphate + H(+)</text>
        <dbReference type="Rhea" id="RHEA:28374"/>
        <dbReference type="ChEBI" id="CHEBI:15378"/>
        <dbReference type="ChEBI" id="CHEBI:30616"/>
        <dbReference type="ChEBI" id="CHEBI:43474"/>
        <dbReference type="ChEBI" id="CHEBI:57822"/>
        <dbReference type="ChEBI" id="CHEBI:61386"/>
        <dbReference type="ChEBI" id="CHEBI:83905"/>
        <dbReference type="ChEBI" id="CHEBI:456216"/>
        <dbReference type="EC" id="6.3.2.10"/>
    </reaction>
</comment>
<dbReference type="GO" id="GO:0047480">
    <property type="term" value="F:UDP-N-acetylmuramoyl-tripeptide-D-alanyl-D-alanine ligase activity"/>
    <property type="evidence" value="ECO:0007669"/>
    <property type="project" value="UniProtKB-UniRule"/>
</dbReference>
<feature type="binding site" evidence="10">
    <location>
        <begin position="115"/>
        <end position="121"/>
    </location>
    <ligand>
        <name>ATP</name>
        <dbReference type="ChEBI" id="CHEBI:30616"/>
    </ligand>
</feature>
<dbReference type="GO" id="GO:0009252">
    <property type="term" value="P:peptidoglycan biosynthetic process"/>
    <property type="evidence" value="ECO:0007669"/>
    <property type="project" value="UniProtKB-UniRule"/>
</dbReference>
<evidence type="ECO:0000259" key="14">
    <source>
        <dbReference type="Pfam" id="PF08245"/>
    </source>
</evidence>
<dbReference type="PANTHER" id="PTHR43024">
    <property type="entry name" value="UDP-N-ACETYLMURAMOYL-TRIPEPTIDE--D-ALANYL-D-ALANINE LIGASE"/>
    <property type="match status" value="1"/>
</dbReference>
<dbReference type="GO" id="GO:0005737">
    <property type="term" value="C:cytoplasm"/>
    <property type="evidence" value="ECO:0007669"/>
    <property type="project" value="UniProtKB-SubCell"/>
</dbReference>
<evidence type="ECO:0000256" key="6">
    <source>
        <dbReference type="ARBA" id="ARBA00022960"/>
    </source>
</evidence>
<organism evidence="15 16">
    <name type="scientific">Anaerovibrio lipolyticus</name>
    <dbReference type="NCBI Taxonomy" id="82374"/>
    <lineage>
        <taxon>Bacteria</taxon>
        <taxon>Bacillati</taxon>
        <taxon>Bacillota</taxon>
        <taxon>Negativicutes</taxon>
        <taxon>Selenomonadales</taxon>
        <taxon>Selenomonadaceae</taxon>
        <taxon>Anaerovibrio</taxon>
    </lineage>
</organism>
<dbReference type="Proteomes" id="UP000030993">
    <property type="component" value="Unassembled WGS sequence"/>
</dbReference>
<dbReference type="Gene3D" id="3.40.1390.10">
    <property type="entry name" value="MurE/MurF, N-terminal domain"/>
    <property type="match status" value="1"/>
</dbReference>
<comment type="caution">
    <text evidence="15">The sequence shown here is derived from an EMBL/GenBank/DDBJ whole genome shotgun (WGS) entry which is preliminary data.</text>
</comment>
<dbReference type="Gene3D" id="3.90.190.20">
    <property type="entry name" value="Mur ligase, C-terminal domain"/>
    <property type="match status" value="1"/>
</dbReference>
<comment type="function">
    <text evidence="10 11">Involved in cell wall formation. Catalyzes the final step in the synthesis of UDP-N-acetylmuramoyl-pentapeptide, the precursor of murein.</text>
</comment>
<evidence type="ECO:0000256" key="11">
    <source>
        <dbReference type="RuleBase" id="RU004136"/>
    </source>
</evidence>
<dbReference type="InterPro" id="IPR035911">
    <property type="entry name" value="MurE/MurF_N"/>
</dbReference>
<keyword evidence="3 10" id="KW-0132">Cell division</keyword>
<evidence type="ECO:0000256" key="5">
    <source>
        <dbReference type="ARBA" id="ARBA00022840"/>
    </source>
</evidence>
<dbReference type="AlphaFoldDB" id="A0A0B2JXR8"/>
<evidence type="ECO:0000313" key="16">
    <source>
        <dbReference type="Proteomes" id="UP000030993"/>
    </source>
</evidence>
<dbReference type="GO" id="GO:0051301">
    <property type="term" value="P:cell division"/>
    <property type="evidence" value="ECO:0007669"/>
    <property type="project" value="UniProtKB-KW"/>
</dbReference>
<dbReference type="GO" id="GO:0005524">
    <property type="term" value="F:ATP binding"/>
    <property type="evidence" value="ECO:0007669"/>
    <property type="project" value="UniProtKB-UniRule"/>
</dbReference>
<evidence type="ECO:0000256" key="3">
    <source>
        <dbReference type="ARBA" id="ARBA00022618"/>
    </source>
</evidence>
<comment type="similarity">
    <text evidence="10">Belongs to the MurCDEF family. MurF subfamily.</text>
</comment>
<evidence type="ECO:0000313" key="15">
    <source>
        <dbReference type="EMBL" id="KHM51503.1"/>
    </source>
</evidence>
<keyword evidence="2 10" id="KW-0436">Ligase</keyword>
<comment type="pathway">
    <text evidence="10 11">Cell wall biogenesis; peptidoglycan biosynthesis.</text>
</comment>
<dbReference type="SUPFAM" id="SSF53244">
    <property type="entry name" value="MurD-like peptide ligases, peptide-binding domain"/>
    <property type="match status" value="1"/>
</dbReference>
<dbReference type="InterPro" id="IPR004101">
    <property type="entry name" value="Mur_ligase_C"/>
</dbReference>
<dbReference type="eggNOG" id="COG0770">
    <property type="taxonomic scope" value="Bacteria"/>
</dbReference>
<dbReference type="SUPFAM" id="SSF53623">
    <property type="entry name" value="MurD-like peptide ligases, catalytic domain"/>
    <property type="match status" value="1"/>
</dbReference>
<evidence type="ECO:0000256" key="2">
    <source>
        <dbReference type="ARBA" id="ARBA00022598"/>
    </source>
</evidence>
<dbReference type="InterPro" id="IPR013221">
    <property type="entry name" value="Mur_ligase_cen"/>
</dbReference>
<dbReference type="STRING" id="82374.NZ47_10185"/>
<evidence type="ECO:0000256" key="1">
    <source>
        <dbReference type="ARBA" id="ARBA00022490"/>
    </source>
</evidence>
<dbReference type="InterPro" id="IPR051046">
    <property type="entry name" value="MurCDEF_CellWall_CoF430Synth"/>
</dbReference>
<dbReference type="EC" id="6.3.2.10" evidence="10 11"/>
<evidence type="ECO:0000256" key="8">
    <source>
        <dbReference type="ARBA" id="ARBA00023306"/>
    </source>
</evidence>
<protein>
    <recommendedName>
        <fullName evidence="10 11">UDP-N-acetylmuramoyl-tripeptide--D-alanyl-D-alanine ligase</fullName>
        <ecNumber evidence="10 11">6.3.2.10</ecNumber>
    </recommendedName>
    <alternativeName>
        <fullName evidence="10">D-alanyl-D-alanine-adding enzyme</fullName>
    </alternativeName>
</protein>
<feature type="domain" description="Mur ligase N-terminal catalytic" evidence="12">
    <location>
        <begin position="29"/>
        <end position="80"/>
    </location>
</feature>
<dbReference type="EMBL" id="JSCE01000192">
    <property type="protein sequence ID" value="KHM51503.1"/>
    <property type="molecule type" value="Genomic_DNA"/>
</dbReference>
<reference evidence="15 16" key="1">
    <citation type="journal article" date="2013" name="PLoS ONE">
        <title>Identification and characterization of three novel lipases belonging to families II and V from Anaerovibrio lipolyticus 5ST.</title>
        <authorList>
            <person name="Prive F."/>
            <person name="Kaderbhai N.N."/>
            <person name="Girdwood S."/>
            <person name="Worgan H.J."/>
            <person name="Pinloche E."/>
            <person name="Scollan N.D."/>
            <person name="Huws S.A."/>
            <person name="Newbold C.J."/>
        </authorList>
    </citation>
    <scope>NUCLEOTIDE SEQUENCE [LARGE SCALE GENOMIC DNA]</scope>
    <source>
        <strain evidence="15 16">5S</strain>
    </source>
</reference>
<keyword evidence="7 10" id="KW-0573">Peptidoglycan synthesis</keyword>
<dbReference type="Gene3D" id="3.40.1190.10">
    <property type="entry name" value="Mur-like, catalytic domain"/>
    <property type="match status" value="1"/>
</dbReference>
<dbReference type="Pfam" id="PF02875">
    <property type="entry name" value="Mur_ligase_C"/>
    <property type="match status" value="1"/>
</dbReference>
<dbReference type="InterPro" id="IPR005863">
    <property type="entry name" value="UDP-N-AcMur_synth"/>
</dbReference>
<dbReference type="HAMAP" id="MF_02019">
    <property type="entry name" value="MurF"/>
    <property type="match status" value="1"/>
</dbReference>
<name>A0A0B2JXR8_9FIRM</name>
<gene>
    <name evidence="10" type="primary">murF</name>
    <name evidence="15" type="ORF">NZ47_10185</name>
</gene>
<dbReference type="Pfam" id="PF08245">
    <property type="entry name" value="Mur_ligase_M"/>
    <property type="match status" value="1"/>
</dbReference>
<dbReference type="RefSeq" id="WP_039210179.1">
    <property type="nucleotide sequence ID" value="NZ_JSCE01000192.1"/>
</dbReference>
<keyword evidence="16" id="KW-1185">Reference proteome</keyword>
<evidence type="ECO:0000256" key="4">
    <source>
        <dbReference type="ARBA" id="ARBA00022741"/>
    </source>
</evidence>
<dbReference type="GO" id="GO:0008360">
    <property type="term" value="P:regulation of cell shape"/>
    <property type="evidence" value="ECO:0007669"/>
    <property type="project" value="UniProtKB-KW"/>
</dbReference>
<keyword evidence="6 10" id="KW-0133">Cell shape</keyword>
<evidence type="ECO:0000259" key="12">
    <source>
        <dbReference type="Pfam" id="PF01225"/>
    </source>
</evidence>
<dbReference type="PANTHER" id="PTHR43024:SF1">
    <property type="entry name" value="UDP-N-ACETYLMURAMOYL-TRIPEPTIDE--D-ALANYL-D-ALANINE LIGASE"/>
    <property type="match status" value="1"/>
</dbReference>
<feature type="domain" description="Mur ligase C-terminal" evidence="13">
    <location>
        <begin position="325"/>
        <end position="448"/>
    </location>
</feature>
<evidence type="ECO:0000256" key="7">
    <source>
        <dbReference type="ARBA" id="ARBA00022984"/>
    </source>
</evidence>
<dbReference type="InterPro" id="IPR036615">
    <property type="entry name" value="Mur_ligase_C_dom_sf"/>
</dbReference>
<dbReference type="GO" id="GO:0071555">
    <property type="term" value="P:cell wall organization"/>
    <property type="evidence" value="ECO:0007669"/>
    <property type="project" value="UniProtKB-KW"/>
</dbReference>
<proteinExistence type="inferred from homology"/>
<feature type="domain" description="Mur ligase central" evidence="14">
    <location>
        <begin position="113"/>
        <end position="302"/>
    </location>
</feature>
<keyword evidence="5 10" id="KW-0067">ATP-binding</keyword>
<dbReference type="InterPro" id="IPR036565">
    <property type="entry name" value="Mur-like_cat_sf"/>
</dbReference>
<sequence length="459" mass="48927">MPEFSLKDVESALTGAEVLEIGKNHFSDIVTDTRKIIPGCLFVALKGERFNGETFAEEALKLGANGVLVSNEYELPKTELGGTIIKASTDTQRAYQELAHFWRMRFDIPVVCITGSNGKTTTKDLTASVLSARFPVLKTQANYNNEIGLPMTLLNMNETHRAAVVEIGMRGLGQIKALAPIATPTIGIVTNVGETHMELLGSMENIAKAKAELVEAIPSGGTVILNNDNVYTAAMKDKCNSGVKVITFGIDNEADIKAFDLNGGLSSTTFKCRLGTNGQVGDFTLPMVGRHNVSNALAAIAAGYALGLDASSIQQGLDSLEMTGMRFEAKRVGQYNVINDAYNASPMSMEAAINTLAEITKGRRIAVLGDMLELGDVSVAAHQKVGRQVAESGAVALVAFGPMGREIAKGASDAGMENVFHVDSHEAAATKLKELLEPEDTVLFKGSRGMKMEAIIDLI</sequence>
<dbReference type="InterPro" id="IPR000713">
    <property type="entry name" value="Mur_ligase_N"/>
</dbReference>
<keyword evidence="4 10" id="KW-0547">Nucleotide-binding</keyword>
<accession>A0A0B2JXR8</accession>
<evidence type="ECO:0000256" key="9">
    <source>
        <dbReference type="ARBA" id="ARBA00023316"/>
    </source>
</evidence>
<evidence type="ECO:0000259" key="13">
    <source>
        <dbReference type="Pfam" id="PF02875"/>
    </source>
</evidence>
<comment type="subcellular location">
    <subcellularLocation>
        <location evidence="10 11">Cytoplasm</location>
    </subcellularLocation>
</comment>
<evidence type="ECO:0000256" key="10">
    <source>
        <dbReference type="HAMAP-Rule" id="MF_02019"/>
    </source>
</evidence>
<keyword evidence="8 10" id="KW-0131">Cell cycle</keyword>
<dbReference type="Pfam" id="PF01225">
    <property type="entry name" value="Mur_ligase"/>
    <property type="match status" value="1"/>
</dbReference>
<dbReference type="NCBIfam" id="TIGR01143">
    <property type="entry name" value="murF"/>
    <property type="match status" value="1"/>
</dbReference>
<keyword evidence="9 10" id="KW-0961">Cell wall biogenesis/degradation</keyword>